<name>A0A482W530_ASBVE</name>
<proteinExistence type="predicted"/>
<organism evidence="7 8">
    <name type="scientific">Asbolus verrucosus</name>
    <name type="common">Desert ironclad beetle</name>
    <dbReference type="NCBI Taxonomy" id="1661398"/>
    <lineage>
        <taxon>Eukaryota</taxon>
        <taxon>Metazoa</taxon>
        <taxon>Ecdysozoa</taxon>
        <taxon>Arthropoda</taxon>
        <taxon>Hexapoda</taxon>
        <taxon>Insecta</taxon>
        <taxon>Pterygota</taxon>
        <taxon>Neoptera</taxon>
        <taxon>Endopterygota</taxon>
        <taxon>Coleoptera</taxon>
        <taxon>Polyphaga</taxon>
        <taxon>Cucujiformia</taxon>
        <taxon>Tenebrionidae</taxon>
        <taxon>Pimeliinae</taxon>
        <taxon>Asbolus</taxon>
    </lineage>
</organism>
<dbReference type="PROSITE" id="PS50102">
    <property type="entry name" value="RRM"/>
    <property type="match status" value="1"/>
</dbReference>
<dbReference type="PANTHER" id="PTHR13798">
    <property type="entry name" value="RNA BINDING MOTIF RBM PROTEIN -RELATED"/>
    <property type="match status" value="1"/>
</dbReference>
<dbReference type="Gene3D" id="3.30.70.330">
    <property type="match status" value="1"/>
</dbReference>
<evidence type="ECO:0000256" key="1">
    <source>
        <dbReference type="ARBA" id="ARBA00004642"/>
    </source>
</evidence>
<dbReference type="InterPro" id="IPR012677">
    <property type="entry name" value="Nucleotide-bd_a/b_plait_sf"/>
</dbReference>
<dbReference type="InterPro" id="IPR035979">
    <property type="entry name" value="RBD_domain_sf"/>
</dbReference>
<dbReference type="PANTHER" id="PTHR13798:SF11">
    <property type="entry name" value="RNA-BINDING PROTEIN 7-RELATED"/>
    <property type="match status" value="1"/>
</dbReference>
<dbReference type="CDD" id="cd12336">
    <property type="entry name" value="RRM_RBM7_like"/>
    <property type="match status" value="1"/>
</dbReference>
<dbReference type="GO" id="GO:0003727">
    <property type="term" value="F:single-stranded RNA binding"/>
    <property type="evidence" value="ECO:0007669"/>
    <property type="project" value="TreeGrafter"/>
</dbReference>
<dbReference type="OrthoDB" id="407442at2759"/>
<keyword evidence="3" id="KW-0539">Nucleus</keyword>
<evidence type="ECO:0000259" key="6">
    <source>
        <dbReference type="PROSITE" id="PS50102"/>
    </source>
</evidence>
<dbReference type="InterPro" id="IPR052285">
    <property type="entry name" value="NEXT_complex_subunit"/>
</dbReference>
<protein>
    <submittedName>
        <fullName evidence="7">RRM 1 domain containing protein</fullName>
    </submittedName>
</protein>
<evidence type="ECO:0000256" key="2">
    <source>
        <dbReference type="ARBA" id="ARBA00022884"/>
    </source>
</evidence>
<feature type="compositionally biased region" description="Basic residues" evidence="5">
    <location>
        <begin position="154"/>
        <end position="163"/>
    </location>
</feature>
<evidence type="ECO:0000256" key="3">
    <source>
        <dbReference type="ARBA" id="ARBA00023242"/>
    </source>
</evidence>
<dbReference type="Pfam" id="PF00076">
    <property type="entry name" value="RRM_1"/>
    <property type="match status" value="1"/>
</dbReference>
<evidence type="ECO:0000256" key="5">
    <source>
        <dbReference type="SAM" id="MobiDB-lite"/>
    </source>
</evidence>
<dbReference type="Proteomes" id="UP000292052">
    <property type="component" value="Unassembled WGS sequence"/>
</dbReference>
<accession>A0A482W530</accession>
<dbReference type="EMBL" id="QDEB01028367">
    <property type="protein sequence ID" value="RZC40176.1"/>
    <property type="molecule type" value="Genomic_DNA"/>
</dbReference>
<comment type="subcellular location">
    <subcellularLocation>
        <location evidence="1">Nucleus</location>
        <location evidence="1">Nucleoplasm</location>
    </subcellularLocation>
</comment>
<dbReference type="GO" id="GO:0005654">
    <property type="term" value="C:nucleoplasm"/>
    <property type="evidence" value="ECO:0007669"/>
    <property type="project" value="UniProtKB-SubCell"/>
</dbReference>
<dbReference type="SMART" id="SM00360">
    <property type="entry name" value="RRM"/>
    <property type="match status" value="1"/>
</dbReference>
<feature type="domain" description="RRM" evidence="6">
    <location>
        <begin position="6"/>
        <end position="83"/>
    </location>
</feature>
<dbReference type="GO" id="GO:0000381">
    <property type="term" value="P:regulation of alternative mRNA splicing, via spliceosome"/>
    <property type="evidence" value="ECO:0007669"/>
    <property type="project" value="TreeGrafter"/>
</dbReference>
<dbReference type="STRING" id="1661398.A0A482W530"/>
<dbReference type="AlphaFoldDB" id="A0A482W530"/>
<keyword evidence="8" id="KW-1185">Reference proteome</keyword>
<dbReference type="InterPro" id="IPR000504">
    <property type="entry name" value="RRM_dom"/>
</dbReference>
<feature type="region of interest" description="Disordered" evidence="5">
    <location>
        <begin position="123"/>
        <end position="175"/>
    </location>
</feature>
<feature type="compositionally biased region" description="Basic and acidic residues" evidence="5">
    <location>
        <begin position="131"/>
        <end position="148"/>
    </location>
</feature>
<sequence length="175" mass="21175">MVDEARTLWCGNLSDKVTEELLYELFLQVAPLERVRIPTDKEGRKSDFAFITLKHEVSVDYVVQLLNGTSLYDRRIKLKPRSANQAHQLEQQNMMHNFNDLFLMGHMMQLTYNNYIQHSYNNQRPAFNNDRFGRDDSKPYKYYRHDYNSGRQGRSNHQRNNHRNHNDRTRRQRYY</sequence>
<comment type="caution">
    <text evidence="7">The sequence shown here is derived from an EMBL/GenBank/DDBJ whole genome shotgun (WGS) entry which is preliminary data.</text>
</comment>
<evidence type="ECO:0000313" key="8">
    <source>
        <dbReference type="Proteomes" id="UP000292052"/>
    </source>
</evidence>
<evidence type="ECO:0000313" key="7">
    <source>
        <dbReference type="EMBL" id="RZC40176.1"/>
    </source>
</evidence>
<gene>
    <name evidence="7" type="ORF">BDFB_012361</name>
</gene>
<keyword evidence="2 4" id="KW-0694">RNA-binding</keyword>
<reference evidence="7 8" key="1">
    <citation type="submission" date="2017-03" db="EMBL/GenBank/DDBJ databases">
        <title>Genome of the blue death feigning beetle - Asbolus verrucosus.</title>
        <authorList>
            <person name="Rider S.D."/>
        </authorList>
    </citation>
    <scope>NUCLEOTIDE SEQUENCE [LARGE SCALE GENOMIC DNA]</scope>
    <source>
        <strain evidence="7">Butters</strain>
        <tissue evidence="7">Head and leg muscle</tissue>
    </source>
</reference>
<evidence type="ECO:0000256" key="4">
    <source>
        <dbReference type="PROSITE-ProRule" id="PRU00176"/>
    </source>
</evidence>
<dbReference type="SUPFAM" id="SSF54928">
    <property type="entry name" value="RNA-binding domain, RBD"/>
    <property type="match status" value="1"/>
</dbReference>